<proteinExistence type="predicted"/>
<keyword evidence="2" id="KW-1185">Reference proteome</keyword>
<comment type="caution">
    <text evidence="1">The sequence shown here is derived from an EMBL/GenBank/DDBJ whole genome shotgun (WGS) entry which is preliminary data.</text>
</comment>
<evidence type="ECO:0000313" key="1">
    <source>
        <dbReference type="EMBL" id="KAH7921310.1"/>
    </source>
</evidence>
<dbReference type="EMBL" id="MU266532">
    <property type="protein sequence ID" value="KAH7921310.1"/>
    <property type="molecule type" value="Genomic_DNA"/>
</dbReference>
<gene>
    <name evidence="1" type="ORF">BV22DRAFT_1019574</name>
</gene>
<reference evidence="1" key="1">
    <citation type="journal article" date="2021" name="New Phytol.">
        <title>Evolutionary innovations through gain and loss of genes in the ectomycorrhizal Boletales.</title>
        <authorList>
            <person name="Wu G."/>
            <person name="Miyauchi S."/>
            <person name="Morin E."/>
            <person name="Kuo A."/>
            <person name="Drula E."/>
            <person name="Varga T."/>
            <person name="Kohler A."/>
            <person name="Feng B."/>
            <person name="Cao Y."/>
            <person name="Lipzen A."/>
            <person name="Daum C."/>
            <person name="Hundley H."/>
            <person name="Pangilinan J."/>
            <person name="Johnson J."/>
            <person name="Barry K."/>
            <person name="LaButti K."/>
            <person name="Ng V."/>
            <person name="Ahrendt S."/>
            <person name="Min B."/>
            <person name="Choi I.G."/>
            <person name="Park H."/>
            <person name="Plett J.M."/>
            <person name="Magnuson J."/>
            <person name="Spatafora J.W."/>
            <person name="Nagy L.G."/>
            <person name="Henrissat B."/>
            <person name="Grigoriev I.V."/>
            <person name="Yang Z.L."/>
            <person name="Xu J."/>
            <person name="Martin F.M."/>
        </authorList>
    </citation>
    <scope>NUCLEOTIDE SEQUENCE</scope>
    <source>
        <strain evidence="1">KUC20120723A-06</strain>
    </source>
</reference>
<sequence>MWLPAVLSVFGLATQNSFTSQPASAVASSQTSLTYKQDATTFTAKDLLELTRPGTPLANPVGDLALVSVDSYSFEDNKDFKSLFITPLDIASERLEIALPDGGEAFWLDSRTMAHVVVTGEGSKAKQELYAFSVDFEQHFSGSRLSSDTPILVGSFPITTASSFRYSPSSGYLVFSAYVYADGDLTMVKANDEAYDSRGNSALIYDSALERLWDTWAGPKHKSLFSVRLHKEGSTWVLGKDFVNTLHGTGLSSPSEPFGGTGDFDISDTHIVYTAADPGLPAVLHTRQGIYYVDFGGSETIELTSGNQGATGGPVFNKRGDKVAWREAEKDRDGSARSDIVIYDLDTDVRYTLTQNWDRAPGNLAFSESGDFLYFTAEDQARVKVFVLPVPATPTRSTAKHFRSSMNTIPIALTDSHVASGLQVLPGDRLLFAMSSLTSPNDAFVIRNTDRVENDIKDQSSDVYRGELVQVTQFTADRLQGKTLSEGEEFWFKGADDRDIQGWLLKPPGYSASDSRKWPIVLLIHGGPESAWEDSWSTRWNPNVFANQGYFTVAINPTGSTSFGQNLTNAIKGDWGGKPFVDLRKGWQYILDTYPQVDPERAVAAGASWGGYAINWIQGNPEFGFGFKALVCHDGASHVFDSAYDSLSSDALGFFNREWGGRPWEDSSRVLHQKYSPSNTVSKWSTPELVIHGSKDYRLAETEGIAAFHALQQLGVPSRLVIFPDENHWVLKPGNSLQWHYEVFRWFDQFVGRD</sequence>
<protein>
    <submittedName>
        <fullName evidence="1">Alpha/beta-hydrolase</fullName>
    </submittedName>
</protein>
<organism evidence="1 2">
    <name type="scientific">Leucogyrophana mollusca</name>
    <dbReference type="NCBI Taxonomy" id="85980"/>
    <lineage>
        <taxon>Eukaryota</taxon>
        <taxon>Fungi</taxon>
        <taxon>Dikarya</taxon>
        <taxon>Basidiomycota</taxon>
        <taxon>Agaricomycotina</taxon>
        <taxon>Agaricomycetes</taxon>
        <taxon>Agaricomycetidae</taxon>
        <taxon>Boletales</taxon>
        <taxon>Boletales incertae sedis</taxon>
        <taxon>Leucogyrophana</taxon>
    </lineage>
</organism>
<name>A0ACB8B6J4_9AGAM</name>
<dbReference type="Proteomes" id="UP000790709">
    <property type="component" value="Unassembled WGS sequence"/>
</dbReference>
<accession>A0ACB8B6J4</accession>
<evidence type="ECO:0000313" key="2">
    <source>
        <dbReference type="Proteomes" id="UP000790709"/>
    </source>
</evidence>